<evidence type="ECO:0000313" key="3">
    <source>
        <dbReference type="Proteomes" id="UP001156905"/>
    </source>
</evidence>
<dbReference type="Proteomes" id="UP001156905">
    <property type="component" value="Unassembled WGS sequence"/>
</dbReference>
<feature type="chain" id="PRO_5045709979" evidence="1">
    <location>
        <begin position="27"/>
        <end position="168"/>
    </location>
</feature>
<keyword evidence="1" id="KW-0732">Signal</keyword>
<dbReference type="RefSeq" id="WP_284262468.1">
    <property type="nucleotide sequence ID" value="NZ_BSOW01000003.1"/>
</dbReference>
<name>A0ABQ6AQT7_9BRAD</name>
<evidence type="ECO:0000313" key="2">
    <source>
        <dbReference type="EMBL" id="GLR84594.1"/>
    </source>
</evidence>
<proteinExistence type="predicted"/>
<evidence type="ECO:0000256" key="1">
    <source>
        <dbReference type="SAM" id="SignalP"/>
    </source>
</evidence>
<protein>
    <submittedName>
        <fullName evidence="2">Uncharacterized protein</fullName>
    </submittedName>
</protein>
<comment type="caution">
    <text evidence="2">The sequence shown here is derived from an EMBL/GenBank/DDBJ whole genome shotgun (WGS) entry which is preliminary data.</text>
</comment>
<keyword evidence="3" id="KW-1185">Reference proteome</keyword>
<gene>
    <name evidence="2" type="ORF">GCM10007857_13040</name>
</gene>
<sequence length="168" mass="18313">MFQSRFKVFCFFVALAILWPLSPSRADQPFQRLLPLLVDLAGWEGKKPDGMSMQMSDTSMTTATREYTRGSAHLQAAVMVGQTATGALAPIQSGMNIQTPDGHVMTATMHGMQVLKNYNNPQKSGTLIVALGKDALFNLSFDGLTEEEGLALAEKFDWKALQTAAQAK</sequence>
<feature type="signal peptide" evidence="1">
    <location>
        <begin position="1"/>
        <end position="26"/>
    </location>
</feature>
<organism evidence="2 3">
    <name type="scientific">Bradyrhizobium iriomotense</name>
    <dbReference type="NCBI Taxonomy" id="441950"/>
    <lineage>
        <taxon>Bacteria</taxon>
        <taxon>Pseudomonadati</taxon>
        <taxon>Pseudomonadota</taxon>
        <taxon>Alphaproteobacteria</taxon>
        <taxon>Hyphomicrobiales</taxon>
        <taxon>Nitrobacteraceae</taxon>
        <taxon>Bradyrhizobium</taxon>
    </lineage>
</organism>
<dbReference type="EMBL" id="BSOW01000003">
    <property type="protein sequence ID" value="GLR84594.1"/>
    <property type="molecule type" value="Genomic_DNA"/>
</dbReference>
<accession>A0ABQ6AQT7</accession>
<reference evidence="3" key="1">
    <citation type="journal article" date="2019" name="Int. J. Syst. Evol. Microbiol.">
        <title>The Global Catalogue of Microorganisms (GCM) 10K type strain sequencing project: providing services to taxonomists for standard genome sequencing and annotation.</title>
        <authorList>
            <consortium name="The Broad Institute Genomics Platform"/>
            <consortium name="The Broad Institute Genome Sequencing Center for Infectious Disease"/>
            <person name="Wu L."/>
            <person name="Ma J."/>
        </authorList>
    </citation>
    <scope>NUCLEOTIDE SEQUENCE [LARGE SCALE GENOMIC DNA]</scope>
    <source>
        <strain evidence="3">NBRC 102520</strain>
    </source>
</reference>